<reference evidence="1" key="1">
    <citation type="submission" date="2021-06" db="EMBL/GenBank/DDBJ databases">
        <authorList>
            <person name="Kallberg Y."/>
            <person name="Tangrot J."/>
            <person name="Rosling A."/>
        </authorList>
    </citation>
    <scope>NUCLEOTIDE SEQUENCE</scope>
    <source>
        <strain evidence="1">MA461A</strain>
    </source>
</reference>
<organism evidence="1 2">
    <name type="scientific">Racocetra persica</name>
    <dbReference type="NCBI Taxonomy" id="160502"/>
    <lineage>
        <taxon>Eukaryota</taxon>
        <taxon>Fungi</taxon>
        <taxon>Fungi incertae sedis</taxon>
        <taxon>Mucoromycota</taxon>
        <taxon>Glomeromycotina</taxon>
        <taxon>Glomeromycetes</taxon>
        <taxon>Diversisporales</taxon>
        <taxon>Gigasporaceae</taxon>
        <taxon>Racocetra</taxon>
    </lineage>
</organism>
<accession>A0ACA9QA49</accession>
<evidence type="ECO:0000313" key="2">
    <source>
        <dbReference type="Proteomes" id="UP000789920"/>
    </source>
</evidence>
<protein>
    <submittedName>
        <fullName evidence="1">10530_t:CDS:1</fullName>
    </submittedName>
</protein>
<dbReference type="Proteomes" id="UP000789920">
    <property type="component" value="Unassembled WGS sequence"/>
</dbReference>
<sequence length="119" mass="13605">LSNKDDNIEDDVSSDKGDNKVDQENINKEINKEENNSTESESLDDKEPDKIAEKFDENIEEPDTVQRILFINFFENVCIHCGCLDVSKSANEYPHCNDCESNLANSKNFSRQSKDIKNN</sequence>
<gene>
    <name evidence="1" type="ORF">RPERSI_LOCUS13309</name>
</gene>
<dbReference type="EMBL" id="CAJVQC010029424">
    <property type="protein sequence ID" value="CAG8742618.1"/>
    <property type="molecule type" value="Genomic_DNA"/>
</dbReference>
<name>A0ACA9QA49_9GLOM</name>
<evidence type="ECO:0000313" key="1">
    <source>
        <dbReference type="EMBL" id="CAG8742618.1"/>
    </source>
</evidence>
<proteinExistence type="predicted"/>
<keyword evidence="2" id="KW-1185">Reference proteome</keyword>
<feature type="non-terminal residue" evidence="1">
    <location>
        <position position="1"/>
    </location>
</feature>
<comment type="caution">
    <text evidence="1">The sequence shown here is derived from an EMBL/GenBank/DDBJ whole genome shotgun (WGS) entry which is preliminary data.</text>
</comment>